<comment type="caution">
    <text evidence="1">The sequence shown here is derived from an EMBL/GenBank/DDBJ whole genome shotgun (WGS) entry which is preliminary data.</text>
</comment>
<dbReference type="Proteomes" id="UP001139158">
    <property type="component" value="Unassembled WGS sequence"/>
</dbReference>
<dbReference type="EMBL" id="JAJFZV010000011">
    <property type="protein sequence ID" value="MCC3298341.1"/>
    <property type="molecule type" value="Genomic_DNA"/>
</dbReference>
<accession>A0A9X1MEL0</accession>
<organism evidence="1 2">
    <name type="scientific">Arthrobacter caoxuetaonis</name>
    <dbReference type="NCBI Taxonomy" id="2886935"/>
    <lineage>
        <taxon>Bacteria</taxon>
        <taxon>Bacillati</taxon>
        <taxon>Actinomycetota</taxon>
        <taxon>Actinomycetes</taxon>
        <taxon>Micrococcales</taxon>
        <taxon>Micrococcaceae</taxon>
        <taxon>Arthrobacter</taxon>
    </lineage>
</organism>
<keyword evidence="2" id="KW-1185">Reference proteome</keyword>
<proteinExistence type="predicted"/>
<dbReference type="AlphaFoldDB" id="A0A9X1MEL0"/>
<sequence>MLELLMQYCMAQRAGLPWVDGIGYAGIMNPLKNVSYLLDLEHAEHELLFIQERVLGCKL</sequence>
<evidence type="ECO:0000313" key="1">
    <source>
        <dbReference type="EMBL" id="MCC3298341.1"/>
    </source>
</evidence>
<gene>
    <name evidence="1" type="ORF">LJ757_11060</name>
</gene>
<reference evidence="1" key="1">
    <citation type="submission" date="2021-10" db="EMBL/GenBank/DDBJ databases">
        <title>Novel species in genus Arthrobacter.</title>
        <authorList>
            <person name="Liu Y."/>
        </authorList>
    </citation>
    <scope>NUCLEOTIDE SEQUENCE</scope>
    <source>
        <strain evidence="1">Zg-Y453</strain>
    </source>
</reference>
<protein>
    <submittedName>
        <fullName evidence="1">Uncharacterized protein</fullName>
    </submittedName>
</protein>
<evidence type="ECO:0000313" key="2">
    <source>
        <dbReference type="Proteomes" id="UP001139158"/>
    </source>
</evidence>
<dbReference type="RefSeq" id="WP_227896214.1">
    <property type="nucleotide sequence ID" value="NZ_CP099466.1"/>
</dbReference>
<name>A0A9X1MEL0_9MICC</name>